<keyword evidence="5 7" id="KW-0472">Membrane</keyword>
<dbReference type="AlphaFoldDB" id="A0A914DSU6"/>
<evidence type="ECO:0000256" key="5">
    <source>
        <dbReference type="ARBA" id="ARBA00023136"/>
    </source>
</evidence>
<keyword evidence="4 7" id="KW-1133">Transmembrane helix</keyword>
<comment type="similarity">
    <text evidence="2 7">Belongs to the CTL (choline transporter-like) family.</text>
</comment>
<dbReference type="InterPro" id="IPR007603">
    <property type="entry name" value="Choline_transptr-like"/>
</dbReference>
<name>A0A914DSU6_9BILA</name>
<dbReference type="PANTHER" id="PTHR12385:SF14">
    <property type="entry name" value="CHOLINE TRANSPORTER-LIKE 2"/>
    <property type="match status" value="1"/>
</dbReference>
<evidence type="ECO:0000256" key="2">
    <source>
        <dbReference type="ARBA" id="ARBA00007168"/>
    </source>
</evidence>
<feature type="transmembrane region" description="Helical" evidence="7">
    <location>
        <begin position="35"/>
        <end position="58"/>
    </location>
</feature>
<feature type="transmembrane region" description="Helical" evidence="7">
    <location>
        <begin position="639"/>
        <end position="657"/>
    </location>
</feature>
<evidence type="ECO:0000256" key="6">
    <source>
        <dbReference type="ARBA" id="ARBA00023180"/>
    </source>
</evidence>
<feature type="transmembrane region" description="Helical" evidence="7">
    <location>
        <begin position="243"/>
        <end position="263"/>
    </location>
</feature>
<dbReference type="PANTHER" id="PTHR12385">
    <property type="entry name" value="CHOLINE TRANSPORTER-LIKE (SLC FAMILY 44)"/>
    <property type="match status" value="1"/>
</dbReference>
<feature type="transmembrane region" description="Helical" evidence="7">
    <location>
        <begin position="322"/>
        <end position="343"/>
    </location>
</feature>
<dbReference type="GO" id="GO:0005886">
    <property type="term" value="C:plasma membrane"/>
    <property type="evidence" value="ECO:0007669"/>
    <property type="project" value="UniProtKB-SubCell"/>
</dbReference>
<keyword evidence="6" id="KW-0325">Glycoprotein</keyword>
<sequence>MTAGKVGVSDEGKPVILPPILQNYVTKSDRKCTDVCCCFLFLVFLVGWGVIAVLAFLWGKPERLIHPTDSRGRICGFNRPGAYDLSSKPYLLFFDLTKCVSFVTVLTGCPTPQICVSKCPTEYFSYLQLQQLYFTQQYAEFRREVDNNLICSDAVDKSRITDFTTVHNYVMAEECAPYTLKSAAVLGRCIPLVEDASNALGNLNSANGSFDQFLNTVSSLGASGQAMPPNKQQKIASDLSVTWGQILVLLLASAVASLIWTFIMRLLGGFMIWLSILLLLGLLAGGSGYCWYHWKLLKDAGAVDDFSFQPVFSVYFEMPTTWMIFAIILSILLIIMFVIFLFVRSRIKIAVAMIEETSRAMGNMLSTLFFPIIPFALHLLVFMLWGYIAIWLASSGDENCRLRPSNAWNDTQIANGTKCDCSTLGVTYTDGSKCVYVDLERDNSRILYLQLYNLLGLFWLTCFVSALSDMTLAGAFASHYWAFDKKKDVPSFPVLQALGRSVKYHLGSLAFGSLILAIVKLIRVILDFLYKKLHAAQNPILRGIYIALKCLFWCLESFLRFLTTNAYIMIAIYGKGFCASARDSFTLLARNIVRTVVLGRVTGFLLFVGKALITLGMGTIAFFYFSGRWVIDGLPHFDLYYYFVPVIIVLIGSYYVCDLFFEVFDMGVDTIFLCFCK</sequence>
<dbReference type="Pfam" id="PF04515">
    <property type="entry name" value="Choline_transpo"/>
    <property type="match status" value="1"/>
</dbReference>
<feature type="transmembrane region" description="Helical" evidence="7">
    <location>
        <begin position="543"/>
        <end position="562"/>
    </location>
</feature>
<evidence type="ECO:0000256" key="4">
    <source>
        <dbReference type="ARBA" id="ARBA00022989"/>
    </source>
</evidence>
<feature type="transmembrane region" description="Helical" evidence="7">
    <location>
        <begin position="270"/>
        <end position="294"/>
    </location>
</feature>
<keyword evidence="3 7" id="KW-0812">Transmembrane</keyword>
<reference evidence="9" key="1">
    <citation type="submission" date="2022-11" db="UniProtKB">
        <authorList>
            <consortium name="WormBaseParasite"/>
        </authorList>
    </citation>
    <scope>IDENTIFICATION</scope>
</reference>
<evidence type="ECO:0000256" key="3">
    <source>
        <dbReference type="ARBA" id="ARBA00022692"/>
    </source>
</evidence>
<evidence type="ECO:0000313" key="8">
    <source>
        <dbReference type="Proteomes" id="UP000887540"/>
    </source>
</evidence>
<evidence type="ECO:0000256" key="1">
    <source>
        <dbReference type="ARBA" id="ARBA00004141"/>
    </source>
</evidence>
<evidence type="ECO:0000313" key="9">
    <source>
        <dbReference type="WBParaSite" id="ACRNAN_scaffold3927.g10822.t1"/>
    </source>
</evidence>
<feature type="transmembrane region" description="Helical" evidence="7">
    <location>
        <begin position="364"/>
        <end position="388"/>
    </location>
</feature>
<feature type="transmembrane region" description="Helical" evidence="7">
    <location>
        <begin position="604"/>
        <end position="627"/>
    </location>
</feature>
<dbReference type="WBParaSite" id="ACRNAN_scaffold3927.g10822.t1">
    <property type="protein sequence ID" value="ACRNAN_scaffold3927.g10822.t1"/>
    <property type="gene ID" value="ACRNAN_scaffold3927.g10822"/>
</dbReference>
<organism evidence="8 9">
    <name type="scientific">Acrobeloides nanus</name>
    <dbReference type="NCBI Taxonomy" id="290746"/>
    <lineage>
        <taxon>Eukaryota</taxon>
        <taxon>Metazoa</taxon>
        <taxon>Ecdysozoa</taxon>
        <taxon>Nematoda</taxon>
        <taxon>Chromadorea</taxon>
        <taxon>Rhabditida</taxon>
        <taxon>Tylenchina</taxon>
        <taxon>Cephalobomorpha</taxon>
        <taxon>Cephaloboidea</taxon>
        <taxon>Cephalobidae</taxon>
        <taxon>Acrobeloides</taxon>
    </lineage>
</organism>
<feature type="transmembrane region" description="Helical" evidence="7">
    <location>
        <begin position="457"/>
        <end position="483"/>
    </location>
</feature>
<comment type="function">
    <text evidence="7">Choline transporter.</text>
</comment>
<proteinExistence type="inferred from homology"/>
<protein>
    <recommendedName>
        <fullName evidence="7">Choline transporter-like protein</fullName>
    </recommendedName>
</protein>
<feature type="transmembrane region" description="Helical" evidence="7">
    <location>
        <begin position="504"/>
        <end position="523"/>
    </location>
</feature>
<dbReference type="Proteomes" id="UP000887540">
    <property type="component" value="Unplaced"/>
</dbReference>
<evidence type="ECO:0000256" key="7">
    <source>
        <dbReference type="RuleBase" id="RU368066"/>
    </source>
</evidence>
<comment type="subcellular location">
    <subcellularLocation>
        <location evidence="7">Cell membrane</location>
        <topology evidence="7">Multi-pass membrane protein</topology>
    </subcellularLocation>
    <subcellularLocation>
        <location evidence="1">Membrane</location>
        <topology evidence="1">Multi-pass membrane protein</topology>
    </subcellularLocation>
</comment>
<keyword evidence="8" id="KW-1185">Reference proteome</keyword>
<accession>A0A914DSU6</accession>
<dbReference type="GO" id="GO:0022857">
    <property type="term" value="F:transmembrane transporter activity"/>
    <property type="evidence" value="ECO:0007669"/>
    <property type="project" value="UniProtKB-UniRule"/>
</dbReference>